<dbReference type="Gene3D" id="3.30.565.10">
    <property type="entry name" value="Histidine kinase-like ATPase, C-terminal domain"/>
    <property type="match status" value="1"/>
</dbReference>
<keyword evidence="3" id="KW-0808">Transferase</keyword>
<protein>
    <recommendedName>
        <fullName evidence="2">histidine kinase</fullName>
        <ecNumber evidence="2">2.7.13.3</ecNumber>
    </recommendedName>
</protein>
<gene>
    <name evidence="7" type="ORF">LCGC14_2710780</name>
</gene>
<dbReference type="InterPro" id="IPR005467">
    <property type="entry name" value="His_kinase_dom"/>
</dbReference>
<evidence type="ECO:0000256" key="2">
    <source>
        <dbReference type="ARBA" id="ARBA00012438"/>
    </source>
</evidence>
<name>A0A0F9A0R6_9ZZZZ</name>
<evidence type="ECO:0000313" key="7">
    <source>
        <dbReference type="EMBL" id="KKK91655.1"/>
    </source>
</evidence>
<dbReference type="PRINTS" id="PR00344">
    <property type="entry name" value="BCTRLSENSOR"/>
</dbReference>
<proteinExistence type="predicted"/>
<dbReference type="InterPro" id="IPR003594">
    <property type="entry name" value="HATPase_dom"/>
</dbReference>
<comment type="caution">
    <text evidence="7">The sequence shown here is derived from an EMBL/GenBank/DDBJ whole genome shotgun (WGS) entry which is preliminary data.</text>
</comment>
<organism evidence="7">
    <name type="scientific">marine sediment metagenome</name>
    <dbReference type="NCBI Taxonomy" id="412755"/>
    <lineage>
        <taxon>unclassified sequences</taxon>
        <taxon>metagenomes</taxon>
        <taxon>ecological metagenomes</taxon>
    </lineage>
</organism>
<dbReference type="PANTHER" id="PTHR43711:SF1">
    <property type="entry name" value="HISTIDINE KINASE 1"/>
    <property type="match status" value="1"/>
</dbReference>
<dbReference type="GO" id="GO:0004673">
    <property type="term" value="F:protein histidine kinase activity"/>
    <property type="evidence" value="ECO:0007669"/>
    <property type="project" value="UniProtKB-EC"/>
</dbReference>
<sequence length="66" mass="6580">GGIGLGLSIAKEIVESHGGTIAVQSREGAGSTFTVYLELAKTQSEKGDAQVANPADVELAKPVAAA</sequence>
<dbReference type="EC" id="2.7.13.3" evidence="2"/>
<dbReference type="GO" id="GO:0000160">
    <property type="term" value="P:phosphorelay signal transduction system"/>
    <property type="evidence" value="ECO:0007669"/>
    <property type="project" value="UniProtKB-KW"/>
</dbReference>
<feature type="domain" description="Histidine kinase" evidence="6">
    <location>
        <begin position="1"/>
        <end position="41"/>
    </location>
</feature>
<evidence type="ECO:0000256" key="1">
    <source>
        <dbReference type="ARBA" id="ARBA00000085"/>
    </source>
</evidence>
<dbReference type="EMBL" id="LAZR01048556">
    <property type="protein sequence ID" value="KKK91655.1"/>
    <property type="molecule type" value="Genomic_DNA"/>
</dbReference>
<keyword evidence="4" id="KW-0418">Kinase</keyword>
<dbReference type="SUPFAM" id="SSF55874">
    <property type="entry name" value="ATPase domain of HSP90 chaperone/DNA topoisomerase II/histidine kinase"/>
    <property type="match status" value="1"/>
</dbReference>
<dbReference type="InterPro" id="IPR050736">
    <property type="entry name" value="Sensor_HK_Regulatory"/>
</dbReference>
<evidence type="ECO:0000256" key="3">
    <source>
        <dbReference type="ARBA" id="ARBA00022679"/>
    </source>
</evidence>
<comment type="catalytic activity">
    <reaction evidence="1">
        <text>ATP + protein L-histidine = ADP + protein N-phospho-L-histidine.</text>
        <dbReference type="EC" id="2.7.13.3"/>
    </reaction>
</comment>
<dbReference type="AlphaFoldDB" id="A0A0F9A0R6"/>
<accession>A0A0F9A0R6</accession>
<dbReference type="Pfam" id="PF02518">
    <property type="entry name" value="HATPase_c"/>
    <property type="match status" value="1"/>
</dbReference>
<evidence type="ECO:0000256" key="4">
    <source>
        <dbReference type="ARBA" id="ARBA00022777"/>
    </source>
</evidence>
<reference evidence="7" key="1">
    <citation type="journal article" date="2015" name="Nature">
        <title>Complex archaea that bridge the gap between prokaryotes and eukaryotes.</title>
        <authorList>
            <person name="Spang A."/>
            <person name="Saw J.H."/>
            <person name="Jorgensen S.L."/>
            <person name="Zaremba-Niedzwiedzka K."/>
            <person name="Martijn J."/>
            <person name="Lind A.E."/>
            <person name="van Eijk R."/>
            <person name="Schleper C."/>
            <person name="Guy L."/>
            <person name="Ettema T.J."/>
        </authorList>
    </citation>
    <scope>NUCLEOTIDE SEQUENCE</scope>
</reference>
<dbReference type="InterPro" id="IPR036890">
    <property type="entry name" value="HATPase_C_sf"/>
</dbReference>
<feature type="non-terminal residue" evidence="7">
    <location>
        <position position="1"/>
    </location>
</feature>
<evidence type="ECO:0000256" key="5">
    <source>
        <dbReference type="ARBA" id="ARBA00023012"/>
    </source>
</evidence>
<keyword evidence="5" id="KW-0902">Two-component regulatory system</keyword>
<dbReference type="PANTHER" id="PTHR43711">
    <property type="entry name" value="TWO-COMPONENT HISTIDINE KINASE"/>
    <property type="match status" value="1"/>
</dbReference>
<evidence type="ECO:0000259" key="6">
    <source>
        <dbReference type="PROSITE" id="PS50109"/>
    </source>
</evidence>
<dbReference type="PROSITE" id="PS50109">
    <property type="entry name" value="HIS_KIN"/>
    <property type="match status" value="1"/>
</dbReference>
<dbReference type="InterPro" id="IPR004358">
    <property type="entry name" value="Sig_transdc_His_kin-like_C"/>
</dbReference>